<gene>
    <name evidence="2" type="ORF">SAMN05877842_12037</name>
</gene>
<accession>A0A285URG8</accession>
<dbReference type="OrthoDB" id="122388at2"/>
<feature type="domain" description="Helix-turn-helix" evidence="1">
    <location>
        <begin position="11"/>
        <end position="58"/>
    </location>
</feature>
<evidence type="ECO:0000259" key="1">
    <source>
        <dbReference type="Pfam" id="PF12728"/>
    </source>
</evidence>
<dbReference type="EMBL" id="OBQC01000020">
    <property type="protein sequence ID" value="SOC44464.1"/>
    <property type="molecule type" value="Genomic_DNA"/>
</dbReference>
<dbReference type="Pfam" id="PF12728">
    <property type="entry name" value="HTH_17"/>
    <property type="match status" value="1"/>
</dbReference>
<organism evidence="2 3">
    <name type="scientific">Ureibacillus acetophenoni</name>
    <dbReference type="NCBI Taxonomy" id="614649"/>
    <lineage>
        <taxon>Bacteria</taxon>
        <taxon>Bacillati</taxon>
        <taxon>Bacillota</taxon>
        <taxon>Bacilli</taxon>
        <taxon>Bacillales</taxon>
        <taxon>Caryophanaceae</taxon>
        <taxon>Ureibacillus</taxon>
    </lineage>
</organism>
<keyword evidence="3" id="KW-1185">Reference proteome</keyword>
<proteinExistence type="predicted"/>
<name>A0A285URG8_9BACL</name>
<dbReference type="Proteomes" id="UP000219252">
    <property type="component" value="Unassembled WGS sequence"/>
</dbReference>
<protein>
    <submittedName>
        <fullName evidence="2">Excisionase family DNA binding protein</fullName>
    </submittedName>
</protein>
<dbReference type="AlphaFoldDB" id="A0A285URG8"/>
<sequence length="63" mass="7215">MTNKYEDLPDVLTVDQVRLFLGIGRTQAYELVHTELKHINIGRRILVPKSALLKLLEGEENVN</sequence>
<evidence type="ECO:0000313" key="2">
    <source>
        <dbReference type="EMBL" id="SOC44464.1"/>
    </source>
</evidence>
<dbReference type="InterPro" id="IPR041657">
    <property type="entry name" value="HTH_17"/>
</dbReference>
<reference evidence="3" key="1">
    <citation type="submission" date="2017-08" db="EMBL/GenBank/DDBJ databases">
        <authorList>
            <person name="Varghese N."/>
            <person name="Submissions S."/>
        </authorList>
    </citation>
    <scope>NUCLEOTIDE SEQUENCE [LARGE SCALE GENOMIC DNA]</scope>
    <source>
        <strain evidence="3">JC23</strain>
    </source>
</reference>
<evidence type="ECO:0000313" key="3">
    <source>
        <dbReference type="Proteomes" id="UP000219252"/>
    </source>
</evidence>
<dbReference type="RefSeq" id="WP_097151115.1">
    <property type="nucleotide sequence ID" value="NZ_OBQC01000020.1"/>
</dbReference>